<keyword evidence="4 6" id="KW-1133">Transmembrane helix</keyword>
<dbReference type="PANTHER" id="PTHR35007">
    <property type="entry name" value="INTEGRAL MEMBRANE PROTEIN-RELATED"/>
    <property type="match status" value="1"/>
</dbReference>
<feature type="domain" description="Type II secretion system protein GspF" evidence="7">
    <location>
        <begin position="98"/>
        <end position="216"/>
    </location>
</feature>
<dbReference type="PANTHER" id="PTHR35007:SF3">
    <property type="entry name" value="POSSIBLE CONSERVED ALANINE RICH MEMBRANE PROTEIN"/>
    <property type="match status" value="1"/>
</dbReference>
<gene>
    <name evidence="8" type="ORF">ATL45_2285</name>
    <name evidence="9" type="ORF">SAMN05421805_11236</name>
</gene>
<dbReference type="AlphaFoldDB" id="A0A1I5G0B4"/>
<evidence type="ECO:0000256" key="6">
    <source>
        <dbReference type="SAM" id="Phobius"/>
    </source>
</evidence>
<evidence type="ECO:0000313" key="8">
    <source>
        <dbReference type="EMBL" id="RKT83989.1"/>
    </source>
</evidence>
<dbReference type="RefSeq" id="WP_246025278.1">
    <property type="nucleotide sequence ID" value="NZ_FOUP01000012.1"/>
</dbReference>
<proteinExistence type="predicted"/>
<name>A0A1I5G0B4_9PSEU</name>
<dbReference type="Pfam" id="PF00482">
    <property type="entry name" value="T2SSF"/>
    <property type="match status" value="1"/>
</dbReference>
<organism evidence="9 10">
    <name type="scientific">Saccharopolyspora antimicrobica</name>
    <dbReference type="NCBI Taxonomy" id="455193"/>
    <lineage>
        <taxon>Bacteria</taxon>
        <taxon>Bacillati</taxon>
        <taxon>Actinomycetota</taxon>
        <taxon>Actinomycetes</taxon>
        <taxon>Pseudonocardiales</taxon>
        <taxon>Pseudonocardiaceae</taxon>
        <taxon>Saccharopolyspora</taxon>
    </lineage>
</organism>
<evidence type="ECO:0000313" key="9">
    <source>
        <dbReference type="EMBL" id="SFO29444.1"/>
    </source>
</evidence>
<keyword evidence="5 6" id="KW-0472">Membrane</keyword>
<evidence type="ECO:0000259" key="7">
    <source>
        <dbReference type="Pfam" id="PF00482"/>
    </source>
</evidence>
<reference evidence="8 11" key="2">
    <citation type="submission" date="2018-10" db="EMBL/GenBank/DDBJ databases">
        <title>Sequencing the genomes of 1000 actinobacteria strains.</title>
        <authorList>
            <person name="Klenk H.-P."/>
        </authorList>
    </citation>
    <scope>NUCLEOTIDE SEQUENCE [LARGE SCALE GENOMIC DNA]</scope>
    <source>
        <strain evidence="8 11">DSM 45119</strain>
    </source>
</reference>
<evidence type="ECO:0000256" key="5">
    <source>
        <dbReference type="ARBA" id="ARBA00023136"/>
    </source>
</evidence>
<comment type="subcellular location">
    <subcellularLocation>
        <location evidence="1">Cell membrane</location>
        <topology evidence="1">Multi-pass membrane protein</topology>
    </subcellularLocation>
</comment>
<dbReference type="EMBL" id="RBXX01000002">
    <property type="protein sequence ID" value="RKT83989.1"/>
    <property type="molecule type" value="Genomic_DNA"/>
</dbReference>
<evidence type="ECO:0000256" key="2">
    <source>
        <dbReference type="ARBA" id="ARBA00022475"/>
    </source>
</evidence>
<dbReference type="EMBL" id="FOUP01000012">
    <property type="protein sequence ID" value="SFO29444.1"/>
    <property type="molecule type" value="Genomic_DNA"/>
</dbReference>
<evidence type="ECO:0000256" key="1">
    <source>
        <dbReference type="ARBA" id="ARBA00004651"/>
    </source>
</evidence>
<dbReference type="STRING" id="455193.SAMN05421805_11236"/>
<keyword evidence="3 6" id="KW-0812">Transmembrane</keyword>
<dbReference type="InterPro" id="IPR018076">
    <property type="entry name" value="T2SS_GspF_dom"/>
</dbReference>
<dbReference type="GO" id="GO:0005886">
    <property type="term" value="C:plasma membrane"/>
    <property type="evidence" value="ECO:0007669"/>
    <property type="project" value="UniProtKB-SubCell"/>
</dbReference>
<evidence type="ECO:0000256" key="4">
    <source>
        <dbReference type="ARBA" id="ARBA00022989"/>
    </source>
</evidence>
<dbReference type="Proteomes" id="UP000199398">
    <property type="component" value="Unassembled WGS sequence"/>
</dbReference>
<feature type="transmembrane region" description="Helical" evidence="6">
    <location>
        <begin position="197"/>
        <end position="223"/>
    </location>
</feature>
<dbReference type="Proteomes" id="UP000270697">
    <property type="component" value="Unassembled WGS sequence"/>
</dbReference>
<reference evidence="9 10" key="1">
    <citation type="submission" date="2016-10" db="EMBL/GenBank/DDBJ databases">
        <authorList>
            <person name="de Groot N.N."/>
        </authorList>
    </citation>
    <scope>NUCLEOTIDE SEQUENCE [LARGE SCALE GENOMIC DNA]</scope>
    <source>
        <strain evidence="9 10">CPCC 201259</strain>
    </source>
</reference>
<protein>
    <submittedName>
        <fullName evidence="8">Type II secretion system (T2SS) protein F</fullName>
    </submittedName>
    <submittedName>
        <fullName evidence="9">Type II secretion system (T2SS), protein F</fullName>
    </submittedName>
</protein>
<sequence>MIEAAPVLVAAAVLIAPTGSARHRLRSLRPRSRPRQRAAVTAWALPLAVGSVAVQVFGLVMGVLIGLAAALAARRWSALMARRQERTDPLVLAAGWDLLAAGMRAGLPVPVVVRAVAEELTGVARRTLREVAAHLALGSDAVTSWEPALANPDTAELARAARRTARTGQGLAEVAAELAEHARATVAEQAEARAQRAAVWISAPLGLCFLPAFLCLGVVPVVAGTLNRLTVPG</sequence>
<keyword evidence="2" id="KW-1003">Cell membrane</keyword>
<evidence type="ECO:0000313" key="10">
    <source>
        <dbReference type="Proteomes" id="UP000199398"/>
    </source>
</evidence>
<keyword evidence="11" id="KW-1185">Reference proteome</keyword>
<accession>A0A1I5G0B4</accession>
<feature type="transmembrane region" description="Helical" evidence="6">
    <location>
        <begin position="44"/>
        <end position="73"/>
    </location>
</feature>
<evidence type="ECO:0000256" key="3">
    <source>
        <dbReference type="ARBA" id="ARBA00022692"/>
    </source>
</evidence>
<evidence type="ECO:0000313" key="11">
    <source>
        <dbReference type="Proteomes" id="UP000270697"/>
    </source>
</evidence>